<accession>A0A7Y9IBL6</accession>
<gene>
    <name evidence="1" type="ORF">BKA15_004623</name>
</gene>
<comment type="caution">
    <text evidence="1">The sequence shown here is derived from an EMBL/GenBank/DDBJ whole genome shotgun (WGS) entry which is preliminary data.</text>
</comment>
<dbReference type="Proteomes" id="UP000569914">
    <property type="component" value="Unassembled WGS sequence"/>
</dbReference>
<dbReference type="RefSeq" id="WP_179754685.1">
    <property type="nucleotide sequence ID" value="NZ_JACCBU010000001.1"/>
</dbReference>
<dbReference type="EMBL" id="JACCBU010000001">
    <property type="protein sequence ID" value="NYE73294.1"/>
    <property type="molecule type" value="Genomic_DNA"/>
</dbReference>
<organism evidence="1 2">
    <name type="scientific">Microlunatus parietis</name>
    <dbReference type="NCBI Taxonomy" id="682979"/>
    <lineage>
        <taxon>Bacteria</taxon>
        <taxon>Bacillati</taxon>
        <taxon>Actinomycetota</taxon>
        <taxon>Actinomycetes</taxon>
        <taxon>Propionibacteriales</taxon>
        <taxon>Propionibacteriaceae</taxon>
        <taxon>Microlunatus</taxon>
    </lineage>
</organism>
<name>A0A7Y9IBL6_9ACTN</name>
<keyword evidence="2" id="KW-1185">Reference proteome</keyword>
<proteinExistence type="predicted"/>
<evidence type="ECO:0008006" key="3">
    <source>
        <dbReference type="Google" id="ProtNLM"/>
    </source>
</evidence>
<evidence type="ECO:0000313" key="1">
    <source>
        <dbReference type="EMBL" id="NYE73294.1"/>
    </source>
</evidence>
<dbReference type="AlphaFoldDB" id="A0A7Y9IBL6"/>
<sequence>MDPWQAGLARELIMRLPAGADSAAAGSVLQPEQLDGWSDLDLHVDLPRSAEPVDLLAGLEIWSVTEEASADRQVLRAVITDGRRVDLVITGGGRVRLPDRAPDNHIRALVAQAAAKLGRGDRLIGLHLTLELVRHCLVQAMLLRDRDQGTTIHRSGSARDALADEIAGLDLDDLGVTPRPNVVERTVDLYARWRSELEPDYRPDWSGLRAVIDRGLAGR</sequence>
<evidence type="ECO:0000313" key="2">
    <source>
        <dbReference type="Proteomes" id="UP000569914"/>
    </source>
</evidence>
<protein>
    <recommendedName>
        <fullName evidence="3">Nucleotidyltransferase domain-containing protein</fullName>
    </recommendedName>
</protein>
<reference evidence="1 2" key="1">
    <citation type="submission" date="2020-07" db="EMBL/GenBank/DDBJ databases">
        <title>Sequencing the genomes of 1000 actinobacteria strains.</title>
        <authorList>
            <person name="Klenk H.-P."/>
        </authorList>
    </citation>
    <scope>NUCLEOTIDE SEQUENCE [LARGE SCALE GENOMIC DNA]</scope>
    <source>
        <strain evidence="1 2">DSM 22083</strain>
    </source>
</reference>